<dbReference type="Proteomes" id="UP001292094">
    <property type="component" value="Unassembled WGS sequence"/>
</dbReference>
<evidence type="ECO:0000259" key="3">
    <source>
        <dbReference type="SMART" id="SM01177"/>
    </source>
</evidence>
<name>A0AAE1P114_9EUCA</name>
<gene>
    <name evidence="4" type="ORF">Pmani_027608</name>
</gene>
<evidence type="ECO:0000256" key="1">
    <source>
        <dbReference type="ARBA" id="ARBA00034497"/>
    </source>
</evidence>
<feature type="region of interest" description="Disordered" evidence="2">
    <location>
        <begin position="582"/>
        <end position="610"/>
    </location>
</feature>
<feature type="compositionally biased region" description="Low complexity" evidence="2">
    <location>
        <begin position="1145"/>
        <end position="1154"/>
    </location>
</feature>
<organism evidence="4 5">
    <name type="scientific">Petrolisthes manimaculis</name>
    <dbReference type="NCBI Taxonomy" id="1843537"/>
    <lineage>
        <taxon>Eukaryota</taxon>
        <taxon>Metazoa</taxon>
        <taxon>Ecdysozoa</taxon>
        <taxon>Arthropoda</taxon>
        <taxon>Crustacea</taxon>
        <taxon>Multicrustacea</taxon>
        <taxon>Malacostraca</taxon>
        <taxon>Eumalacostraca</taxon>
        <taxon>Eucarida</taxon>
        <taxon>Decapoda</taxon>
        <taxon>Pleocyemata</taxon>
        <taxon>Anomura</taxon>
        <taxon>Galatheoidea</taxon>
        <taxon>Porcellanidae</taxon>
        <taxon>Petrolisthes</taxon>
    </lineage>
</organism>
<feature type="compositionally biased region" description="Low complexity" evidence="2">
    <location>
        <begin position="1329"/>
        <end position="1356"/>
    </location>
</feature>
<feature type="region of interest" description="Disordered" evidence="2">
    <location>
        <begin position="378"/>
        <end position="418"/>
    </location>
</feature>
<feature type="compositionally biased region" description="Basic and acidic residues" evidence="2">
    <location>
        <begin position="1163"/>
        <end position="1181"/>
    </location>
</feature>
<dbReference type="Pfam" id="PF13915">
    <property type="entry name" value="DUF4210"/>
    <property type="match status" value="1"/>
</dbReference>
<dbReference type="InterPro" id="IPR051506">
    <property type="entry name" value="ATOS_Transcription_Regulators"/>
</dbReference>
<feature type="region of interest" description="Disordered" evidence="2">
    <location>
        <begin position="1144"/>
        <end position="1181"/>
    </location>
</feature>
<feature type="region of interest" description="Disordered" evidence="2">
    <location>
        <begin position="516"/>
        <end position="539"/>
    </location>
</feature>
<feature type="compositionally biased region" description="Pro residues" evidence="2">
    <location>
        <begin position="323"/>
        <end position="333"/>
    </location>
</feature>
<evidence type="ECO:0000313" key="4">
    <source>
        <dbReference type="EMBL" id="KAK4300180.1"/>
    </source>
</evidence>
<feature type="compositionally biased region" description="Basic and acidic residues" evidence="2">
    <location>
        <begin position="270"/>
        <end position="279"/>
    </location>
</feature>
<feature type="region of interest" description="Disordered" evidence="2">
    <location>
        <begin position="859"/>
        <end position="890"/>
    </location>
</feature>
<dbReference type="InterPro" id="IPR025261">
    <property type="entry name" value="Atos-like_cons_dom"/>
</dbReference>
<dbReference type="PANTHER" id="PTHR13199:SF11">
    <property type="entry name" value="PROTEIN ATOSSA"/>
    <property type="match status" value="1"/>
</dbReference>
<feature type="compositionally biased region" description="Basic and acidic residues" evidence="2">
    <location>
        <begin position="768"/>
        <end position="790"/>
    </location>
</feature>
<feature type="region of interest" description="Disordered" evidence="2">
    <location>
        <begin position="959"/>
        <end position="983"/>
    </location>
</feature>
<dbReference type="PANTHER" id="PTHR13199">
    <property type="entry name" value="GH03947P"/>
    <property type="match status" value="1"/>
</dbReference>
<feature type="compositionally biased region" description="Basic and acidic residues" evidence="2">
    <location>
        <begin position="1100"/>
        <end position="1109"/>
    </location>
</feature>
<feature type="region of interest" description="Disordered" evidence="2">
    <location>
        <begin position="1322"/>
        <end position="1364"/>
    </location>
</feature>
<accession>A0AAE1P114</accession>
<feature type="compositionally biased region" description="Polar residues" evidence="2">
    <location>
        <begin position="303"/>
        <end position="313"/>
    </location>
</feature>
<evidence type="ECO:0000256" key="2">
    <source>
        <dbReference type="SAM" id="MobiDB-lite"/>
    </source>
</evidence>
<sequence length="1570" mass="175884">MRSSSVEEVGGHGPGDPWEVFTALAILVVEGRTPGGERGYHAGPHCPLPHQLQHKHSCHSNHHVCVQAGALVRQLRVMWGVGVGVTLEVLVAPECEHGAALATTLDTTTAPSHNLRLIEQWNFTIYDRRLAEASATGWSLMAAVRSFLHFSQLSAWLSVSGGRRPPNVLYRLAVTSPVFCSKFTEEAEEHVFPLTYMGQDTSIRVAVRSLPRSEKVPVVTCPELHHDDDRPVDAMVTDSLAPSCSHNNRTDIGRCDEDLRRSVMKAKLVENTRVSRSESPDTQLGESLLDPPHSLTRFPRRYQSPSRSGSPSLETPEHLICRPRPPAPQPSKPPDLGGMMVGPTHPSHPFSWTQARYPLAPIVPPATLDTICTSSADALHHHQQHQHHIQQQQQQQHPYRFDFSSSYQQQQQQQLRRPQVMYNRLQQQQQQMCWPQQQQQQQHLQQQQQKLPHHVSLHLPSSSTSTSSSSSSSSSHLTITNPSVCGVLCDGQHQKASLQVSPRGGKYQHYPEYQMQQQQQQHDHHHHHHHHHHQTHTDTHRLVLLGEYAEPSISDLQEAGPSWLRKGRREYSLTTNTNLNPYSLDDLTDPDVTHGEYPTNTEGEYTREHKPCNTREYLLQKHTPSPPLPFESSLHTSGLLGSDQCSTRVKQNLHTSSFSSSSSSSSSKPSDRTKDYDTTMVLDDQMRPCCSYTGKHLCSSLEDLTDIGTQDECKVQPNPKDLKQELKHRGSVSPGQLIRSKINFELTPKETMEILSVLRQPTPVPPLRMDRHRSQPDTESRSKRELRDNDDNTLSKSWGEKECDNYFRDGGGKRIETSKLWRDDIVEPAYLTTAEREVTKECVRGDRVTETPWTECKKGWNTKSSTSLKGPHHEQQQQQQHRRERCHSENLSRSVVKELASGAENRFLEAIARSGEKQCDIIPSCKTLISNEEVYRTRAYNDLSSDSFDKKTLTTLSESDNRYHGGRGSGAFLASPSSSSSSSSCSQSQCVEAKKITHKTSIFTASSEPTKLVTSQPQKQTSQTLVKSPFSAVLSCIQKEYSRVLSDDSEHCHSLGQLKPVLLEGKEMVKRALNFDMKSCDGTGTKAEKMGTKPSQMTERSSDHTEKTPTKFNGKSVERSVHEATEGFMKSSSLLKHLMTRVHCQTQENTQDNTTQEKRRRRSADTESDNRNNSEADEDTKKLLLLATEDSQEMDVQEEGTDDEVEVICNGKGNGGSGGKGVPIPSASEKAQFRRSLDSATNMVFHSKTGLPLTSSPAPLRKGKRFDYDSTLNCVAAIKRKSEGNMELQSSKLTSVFQDLIRSTSFHCSALYTCESEEDDDEGYGLELNANTNNTHHQHHQQQQQQQHANTHGTNTVANRPTQLSASAPATVTCSNLLGSFEECVLNGRLEPVSTVQGFTAEIAASGAFCPKRTTKPVTVFFYTLCDNDQISSPYMGHINLGKKGYHVPNKGTVQVTLFNPHGTVVKMFVVMYDLSDMPPNSRTFVRQRTLNMPVGASDTDPNAHQWLRYLIHLRFVSSKSGKIYLHTDIRMLIFRKSDADAATLHKTNLPYELRSFTHGPTNPKFSPRK</sequence>
<proteinExistence type="inferred from homology"/>
<feature type="region of interest" description="Disordered" evidence="2">
    <location>
        <begin position="1084"/>
        <end position="1117"/>
    </location>
</feature>
<keyword evidence="5" id="KW-1185">Reference proteome</keyword>
<evidence type="ECO:0000313" key="5">
    <source>
        <dbReference type="Proteomes" id="UP001292094"/>
    </source>
</evidence>
<feature type="compositionally biased region" description="Low complexity" evidence="2">
    <location>
        <begin position="461"/>
        <end position="475"/>
    </location>
</feature>
<comment type="similarity">
    <text evidence="1">Belongs to the ATOS family.</text>
</comment>
<dbReference type="InterPro" id="IPR033473">
    <property type="entry name" value="Atos-like_C"/>
</dbReference>
<feature type="region of interest" description="Disordered" evidence="2">
    <location>
        <begin position="759"/>
        <end position="798"/>
    </location>
</feature>
<comment type="caution">
    <text evidence="4">The sequence shown here is derived from an EMBL/GenBank/DDBJ whole genome shotgun (WGS) entry which is preliminary data.</text>
</comment>
<feature type="region of interest" description="Disordered" evidence="2">
    <location>
        <begin position="652"/>
        <end position="675"/>
    </location>
</feature>
<feature type="domain" description="Atos-like conserved" evidence="3">
    <location>
        <begin position="1377"/>
        <end position="1436"/>
    </location>
</feature>
<protein>
    <recommendedName>
        <fullName evidence="3">Atos-like conserved domain-containing protein</fullName>
    </recommendedName>
</protein>
<dbReference type="SMART" id="SM01177">
    <property type="entry name" value="DUF4210"/>
    <property type="match status" value="1"/>
</dbReference>
<reference evidence="4" key="1">
    <citation type="submission" date="2023-11" db="EMBL/GenBank/DDBJ databases">
        <title>Genome assemblies of two species of porcelain crab, Petrolisthes cinctipes and Petrolisthes manimaculis (Anomura: Porcellanidae).</title>
        <authorList>
            <person name="Angst P."/>
        </authorList>
    </citation>
    <scope>NUCLEOTIDE SEQUENCE</scope>
    <source>
        <strain evidence="4">PB745_02</strain>
        <tissue evidence="4">Gill</tissue>
    </source>
</reference>
<dbReference type="EMBL" id="JAWZYT010003102">
    <property type="protein sequence ID" value="KAK4300180.1"/>
    <property type="molecule type" value="Genomic_DNA"/>
</dbReference>
<feature type="region of interest" description="Disordered" evidence="2">
    <location>
        <begin position="711"/>
        <end position="734"/>
    </location>
</feature>
<dbReference type="Pfam" id="PF13889">
    <property type="entry name" value="Chromosome_seg"/>
    <property type="match status" value="1"/>
</dbReference>
<feature type="region of interest" description="Disordered" evidence="2">
    <location>
        <begin position="270"/>
        <end position="347"/>
    </location>
</feature>
<feature type="region of interest" description="Disordered" evidence="2">
    <location>
        <begin position="443"/>
        <end position="477"/>
    </location>
</feature>
<feature type="compositionally biased region" description="Basic residues" evidence="2">
    <location>
        <begin position="523"/>
        <end position="534"/>
    </location>
</feature>
<feature type="compositionally biased region" description="Low complexity" evidence="2">
    <location>
        <begin position="656"/>
        <end position="667"/>
    </location>
</feature>